<protein>
    <submittedName>
        <fullName evidence="1">Uncharacterized protein</fullName>
    </submittedName>
</protein>
<dbReference type="EMBL" id="BQXU01000005">
    <property type="protein sequence ID" value="GKT42760.1"/>
    <property type="molecule type" value="Genomic_DNA"/>
</dbReference>
<name>A0AA37LB67_9PEZI</name>
<reference evidence="1 2" key="1">
    <citation type="submission" date="2022-03" db="EMBL/GenBank/DDBJ databases">
        <title>Genome data of Colletotrichum spp.</title>
        <authorList>
            <person name="Utami Y.D."/>
            <person name="Hiruma K."/>
        </authorList>
    </citation>
    <scope>NUCLEOTIDE SEQUENCE [LARGE SCALE GENOMIC DNA]</scope>
    <source>
        <strain evidence="1 2">MAFF 239500</strain>
    </source>
</reference>
<dbReference type="AlphaFoldDB" id="A0AA37LB67"/>
<dbReference type="GeneID" id="73323743"/>
<evidence type="ECO:0000313" key="2">
    <source>
        <dbReference type="Proteomes" id="UP001055115"/>
    </source>
</evidence>
<keyword evidence="2" id="KW-1185">Reference proteome</keyword>
<comment type="caution">
    <text evidence="1">The sequence shown here is derived from an EMBL/GenBank/DDBJ whole genome shotgun (WGS) entry which is preliminary data.</text>
</comment>
<evidence type="ECO:0000313" key="1">
    <source>
        <dbReference type="EMBL" id="GKT42760.1"/>
    </source>
</evidence>
<gene>
    <name evidence="1" type="ORF">ColSpa_02941</name>
</gene>
<sequence>MAYDTTTSPSERYCIQLPCCYKAMCYMGARLTEEVDGEQQKPRDRTMEILYDSEVSPQLTSIVTNLCCHDHFIVQSGNKQGKEITGDRLTGGEQRKCGDVTPRIPSKGVYRVLSQQPPYALISAPI</sequence>
<organism evidence="1 2">
    <name type="scientific">Colletotrichum spaethianum</name>
    <dbReference type="NCBI Taxonomy" id="700344"/>
    <lineage>
        <taxon>Eukaryota</taxon>
        <taxon>Fungi</taxon>
        <taxon>Dikarya</taxon>
        <taxon>Ascomycota</taxon>
        <taxon>Pezizomycotina</taxon>
        <taxon>Sordariomycetes</taxon>
        <taxon>Hypocreomycetidae</taxon>
        <taxon>Glomerellales</taxon>
        <taxon>Glomerellaceae</taxon>
        <taxon>Colletotrichum</taxon>
        <taxon>Colletotrichum spaethianum species complex</taxon>
    </lineage>
</organism>
<dbReference type="RefSeq" id="XP_049125110.1">
    <property type="nucleotide sequence ID" value="XM_049269153.1"/>
</dbReference>
<proteinExistence type="predicted"/>
<accession>A0AA37LB67</accession>
<dbReference type="Proteomes" id="UP001055115">
    <property type="component" value="Unassembled WGS sequence"/>
</dbReference>